<evidence type="ECO:0000256" key="1">
    <source>
        <dbReference type="SAM" id="MobiDB-lite"/>
    </source>
</evidence>
<feature type="domain" description="DNA primase/polymerase bifunctional N-terminal" evidence="2">
    <location>
        <begin position="7"/>
        <end position="170"/>
    </location>
</feature>
<feature type="compositionally biased region" description="Polar residues" evidence="1">
    <location>
        <begin position="195"/>
        <end position="223"/>
    </location>
</feature>
<keyword evidence="4" id="KW-1185">Reference proteome</keyword>
<gene>
    <name evidence="3" type="ORF">E1262_25350</name>
</gene>
<protein>
    <submittedName>
        <fullName evidence="3">Bifunctional DNA primase/polymerase</fullName>
    </submittedName>
</protein>
<evidence type="ECO:0000313" key="4">
    <source>
        <dbReference type="Proteomes" id="UP000295217"/>
    </source>
</evidence>
<accession>A0A4R5A3H8</accession>
<dbReference type="InterPro" id="IPR015330">
    <property type="entry name" value="DNA_primase/pol_bifunc_N"/>
</dbReference>
<sequence length="264" mass="28716">MTMGDEAAVFAAAGIPVFPCWPGAKEPLTKHGFEDATTHLGQVRDWWRKWPTANVAVPTGAPLWDVVDVDVKPDGSGYPALRRLKQAGLLEGWSHAVRTPSGGLHLYFAGTAEGCHSLRKHKIDLRPPAATRWCHLRSSTPTAGRAGTRPSRSATTTGTRTSTGPRPATCSSRPHRHRQHPSMGMRRPTVACPTWSITSATPSKATETTPCSGPPTARSTTGRPISDRWWPLPSRQGWTTARPRPPQRRRNEAARAQLGGGHHH</sequence>
<comment type="caution">
    <text evidence="3">The sequence shown here is derived from an EMBL/GenBank/DDBJ whole genome shotgun (WGS) entry which is preliminary data.</text>
</comment>
<evidence type="ECO:0000259" key="2">
    <source>
        <dbReference type="SMART" id="SM00943"/>
    </source>
</evidence>
<evidence type="ECO:0000313" key="3">
    <source>
        <dbReference type="EMBL" id="TDD65406.1"/>
    </source>
</evidence>
<dbReference type="SUPFAM" id="SSF56747">
    <property type="entry name" value="Prim-pol domain"/>
    <property type="match status" value="1"/>
</dbReference>
<dbReference type="Proteomes" id="UP000295217">
    <property type="component" value="Unassembled WGS sequence"/>
</dbReference>
<dbReference type="AlphaFoldDB" id="A0A4R5A3H8"/>
<organism evidence="3 4">
    <name type="scientific">Jiangella aurantiaca</name>
    <dbReference type="NCBI Taxonomy" id="2530373"/>
    <lineage>
        <taxon>Bacteria</taxon>
        <taxon>Bacillati</taxon>
        <taxon>Actinomycetota</taxon>
        <taxon>Actinomycetes</taxon>
        <taxon>Jiangellales</taxon>
        <taxon>Jiangellaceae</taxon>
        <taxon>Jiangella</taxon>
    </lineage>
</organism>
<dbReference type="CDD" id="cd04859">
    <property type="entry name" value="Prim_Pol"/>
    <property type="match status" value="1"/>
</dbReference>
<dbReference type="EMBL" id="SMLB01000052">
    <property type="protein sequence ID" value="TDD65406.1"/>
    <property type="molecule type" value="Genomic_DNA"/>
</dbReference>
<reference evidence="3 4" key="1">
    <citation type="submission" date="2019-02" db="EMBL/GenBank/DDBJ databases">
        <title>Draft genome sequences of novel Actinobacteria.</title>
        <authorList>
            <person name="Sahin N."/>
            <person name="Ay H."/>
            <person name="Saygin H."/>
        </authorList>
    </citation>
    <scope>NUCLEOTIDE SEQUENCE [LARGE SCALE GENOMIC DNA]</scope>
    <source>
        <strain evidence="3 4">8K307</strain>
    </source>
</reference>
<proteinExistence type="predicted"/>
<dbReference type="SMART" id="SM00943">
    <property type="entry name" value="Prim-Pol"/>
    <property type="match status" value="1"/>
</dbReference>
<name>A0A4R5A3H8_9ACTN</name>
<feature type="region of interest" description="Disordered" evidence="1">
    <location>
        <begin position="135"/>
        <end position="264"/>
    </location>
</feature>
<feature type="compositionally biased region" description="Low complexity" evidence="1">
    <location>
        <begin position="145"/>
        <end position="169"/>
    </location>
</feature>
<dbReference type="Pfam" id="PF09250">
    <property type="entry name" value="Prim-Pol"/>
    <property type="match status" value="1"/>
</dbReference>
<dbReference type="OrthoDB" id="3218228at2"/>